<reference evidence="1" key="1">
    <citation type="submission" date="2022-10" db="EMBL/GenBank/DDBJ databases">
        <title>Tapping the CABI collections for fungal endophytes: first genome assemblies for Collariella, Neodidymelliopsis, Ascochyta clinopodiicola, Didymella pomorum, Didymosphaeria variabile, Neocosmospora piperis and Neocucurbitaria cava.</title>
        <authorList>
            <person name="Hill R."/>
        </authorList>
    </citation>
    <scope>NUCLEOTIDE SEQUENCE</scope>
    <source>
        <strain evidence="1">IMI 356814</strain>
    </source>
</reference>
<dbReference type="Proteomes" id="UP001140560">
    <property type="component" value="Unassembled WGS sequence"/>
</dbReference>
<evidence type="ECO:0000313" key="2">
    <source>
        <dbReference type="Proteomes" id="UP001140560"/>
    </source>
</evidence>
<evidence type="ECO:0000313" key="1">
    <source>
        <dbReference type="EMBL" id="KAJ4376439.1"/>
    </source>
</evidence>
<accession>A0A9W8YHQ0</accession>
<name>A0A9W8YHQ0_9PLEO</name>
<organism evidence="1 2">
    <name type="scientific">Neocucurbitaria cava</name>
    <dbReference type="NCBI Taxonomy" id="798079"/>
    <lineage>
        <taxon>Eukaryota</taxon>
        <taxon>Fungi</taxon>
        <taxon>Dikarya</taxon>
        <taxon>Ascomycota</taxon>
        <taxon>Pezizomycotina</taxon>
        <taxon>Dothideomycetes</taxon>
        <taxon>Pleosporomycetidae</taxon>
        <taxon>Pleosporales</taxon>
        <taxon>Pleosporineae</taxon>
        <taxon>Cucurbitariaceae</taxon>
        <taxon>Neocucurbitaria</taxon>
    </lineage>
</organism>
<gene>
    <name evidence="1" type="ORF">N0V83_001723</name>
</gene>
<keyword evidence="2" id="KW-1185">Reference proteome</keyword>
<protein>
    <submittedName>
        <fullName evidence="1">Uncharacterized protein</fullName>
    </submittedName>
</protein>
<proteinExistence type="predicted"/>
<dbReference type="AlphaFoldDB" id="A0A9W8YHQ0"/>
<dbReference type="OrthoDB" id="3679320at2759"/>
<comment type="caution">
    <text evidence="1">The sequence shown here is derived from an EMBL/GenBank/DDBJ whole genome shotgun (WGS) entry which is preliminary data.</text>
</comment>
<dbReference type="EMBL" id="JAPEUY010000002">
    <property type="protein sequence ID" value="KAJ4376439.1"/>
    <property type="molecule type" value="Genomic_DNA"/>
</dbReference>
<sequence>MARDIFLVRIFEPNGKDSGKTVGTASHIYDSRPFECYASHKAGRATLADGTKCSAAYICYHNDVPTPAPTPVVPKKPKPTFKYTAFNKVVELEGKWTAADIFKHATVKGDSYCDTEVVDLPGSSKRKAQYKVAFRCGPNKASSMVKAMQTVVGNHESFLATWTKTIKPNCEGKVRVCMSPTSCIETCKKWGPSEKVVTNVTAQAWADLVTDDDNWKSHLEFAIACPTEDTYDTRAVYKGVGTVLSGMVGIVSAPLSAFGTVLTQGICGDNYCNY</sequence>